<protein>
    <submittedName>
        <fullName evidence="2">Uncharacterized protein</fullName>
    </submittedName>
</protein>
<dbReference type="Proteomes" id="UP000002035">
    <property type="component" value="Unassembled WGS sequence"/>
</dbReference>
<feature type="compositionally biased region" description="Basic and acidic residues" evidence="1">
    <location>
        <begin position="87"/>
        <end position="99"/>
    </location>
</feature>
<dbReference type="GeneID" id="9224774"/>
<dbReference type="EMBL" id="DS995705">
    <property type="protein sequence ID" value="EEQ33135.1"/>
    <property type="molecule type" value="Genomic_DNA"/>
</dbReference>
<evidence type="ECO:0000313" key="2">
    <source>
        <dbReference type="EMBL" id="EEQ33135.1"/>
    </source>
</evidence>
<evidence type="ECO:0000313" key="3">
    <source>
        <dbReference type="Proteomes" id="UP000002035"/>
    </source>
</evidence>
<feature type="compositionally biased region" description="Basic and acidic residues" evidence="1">
    <location>
        <begin position="1"/>
        <end position="13"/>
    </location>
</feature>
<dbReference type="AlphaFoldDB" id="C5FTD2"/>
<feature type="compositionally biased region" description="Basic residues" evidence="1">
    <location>
        <begin position="77"/>
        <end position="86"/>
    </location>
</feature>
<feature type="compositionally biased region" description="Polar residues" evidence="1">
    <location>
        <begin position="104"/>
        <end position="120"/>
    </location>
</feature>
<keyword evidence="3" id="KW-1185">Reference proteome</keyword>
<feature type="region of interest" description="Disordered" evidence="1">
    <location>
        <begin position="41"/>
        <end position="150"/>
    </location>
</feature>
<accession>C5FTD2</accession>
<reference evidence="3" key="1">
    <citation type="journal article" date="2012" name="MBio">
        <title>Comparative genome analysis of Trichophyton rubrum and related dermatophytes reveals candidate genes involved in infection.</title>
        <authorList>
            <person name="Martinez D.A."/>
            <person name="Oliver B.G."/>
            <person name="Graeser Y."/>
            <person name="Goldberg J.M."/>
            <person name="Li W."/>
            <person name="Martinez-Rossi N.M."/>
            <person name="Monod M."/>
            <person name="Shelest E."/>
            <person name="Barton R.C."/>
            <person name="Birch E."/>
            <person name="Brakhage A.A."/>
            <person name="Chen Z."/>
            <person name="Gurr S.J."/>
            <person name="Heiman D."/>
            <person name="Heitman J."/>
            <person name="Kosti I."/>
            <person name="Rossi A."/>
            <person name="Saif S."/>
            <person name="Samalova M."/>
            <person name="Saunders C.W."/>
            <person name="Shea T."/>
            <person name="Summerbell R.C."/>
            <person name="Xu J."/>
            <person name="Young S."/>
            <person name="Zeng Q."/>
            <person name="Birren B.W."/>
            <person name="Cuomo C.A."/>
            <person name="White T.C."/>
        </authorList>
    </citation>
    <scope>NUCLEOTIDE SEQUENCE [LARGE SCALE GENOMIC DNA]</scope>
    <source>
        <strain evidence="3">ATCC MYA-4605 / CBS 113480</strain>
    </source>
</reference>
<dbReference type="RefSeq" id="XP_002846085.1">
    <property type="nucleotide sequence ID" value="XM_002846039.1"/>
</dbReference>
<organism evidence="2 3">
    <name type="scientific">Arthroderma otae (strain ATCC MYA-4605 / CBS 113480)</name>
    <name type="common">Microsporum canis</name>
    <dbReference type="NCBI Taxonomy" id="554155"/>
    <lineage>
        <taxon>Eukaryota</taxon>
        <taxon>Fungi</taxon>
        <taxon>Dikarya</taxon>
        <taxon>Ascomycota</taxon>
        <taxon>Pezizomycotina</taxon>
        <taxon>Eurotiomycetes</taxon>
        <taxon>Eurotiomycetidae</taxon>
        <taxon>Onygenales</taxon>
        <taxon>Arthrodermataceae</taxon>
        <taxon>Microsporum</taxon>
    </lineage>
</organism>
<feature type="compositionally biased region" description="Basic and acidic residues" evidence="1">
    <location>
        <begin position="138"/>
        <end position="150"/>
    </location>
</feature>
<evidence type="ECO:0000256" key="1">
    <source>
        <dbReference type="SAM" id="MobiDB-lite"/>
    </source>
</evidence>
<name>C5FTD2_ARTOC</name>
<sequence>MGESWWERKTREARGKRKRAEKRGCLEDVIVTREPGLRAGNRMNRTKRKKDEAVVWIGGGKKNGNSAGKRLAEPQAKSRKRQGRGGRRIEAEEAGETRKHAVITYQQSETLSQETLQDGRTASRKEKRVKSPSSKRSQKSEKRDLALSLT</sequence>
<dbReference type="VEuPathDB" id="FungiDB:MCYG_05954"/>
<gene>
    <name evidence="2" type="ORF">MCYG_05954</name>
</gene>
<dbReference type="HOGENOM" id="CLU_1740069_0_0_1"/>
<feature type="region of interest" description="Disordered" evidence="1">
    <location>
        <begin position="1"/>
        <end position="23"/>
    </location>
</feature>
<proteinExistence type="predicted"/>